<dbReference type="EMBL" id="WNBW01000001">
    <property type="protein sequence ID" value="MTU03222.1"/>
    <property type="molecule type" value="Genomic_DNA"/>
</dbReference>
<evidence type="ECO:0000256" key="9">
    <source>
        <dbReference type="ARBA" id="ARBA00048968"/>
    </source>
</evidence>
<name>A0A7X3BV08_9FIRM</name>
<dbReference type="GO" id="GO:0005507">
    <property type="term" value="F:copper ion binding"/>
    <property type="evidence" value="ECO:0007669"/>
    <property type="project" value="TreeGrafter"/>
</dbReference>
<comment type="caution">
    <text evidence="12">The sequence shown here is derived from an EMBL/GenBank/DDBJ whole genome shotgun (WGS) entry which is preliminary data.</text>
</comment>
<evidence type="ECO:0000256" key="2">
    <source>
        <dbReference type="ARBA" id="ARBA00003215"/>
    </source>
</evidence>
<dbReference type="PANTHER" id="PTHR30616">
    <property type="entry name" value="UNCHARACTERIZED PROTEIN YFIH"/>
    <property type="match status" value="1"/>
</dbReference>
<dbReference type="SUPFAM" id="SSF64438">
    <property type="entry name" value="CNF1/YfiH-like putative cysteine hydrolases"/>
    <property type="match status" value="1"/>
</dbReference>
<evidence type="ECO:0000313" key="14">
    <source>
        <dbReference type="Proteomes" id="UP000443070"/>
    </source>
</evidence>
<evidence type="ECO:0000256" key="5">
    <source>
        <dbReference type="ARBA" id="ARBA00022723"/>
    </source>
</evidence>
<dbReference type="InterPro" id="IPR038371">
    <property type="entry name" value="Cu_polyphenol_OxRdtase_sf"/>
</dbReference>
<dbReference type="CDD" id="cd16833">
    <property type="entry name" value="YfiH"/>
    <property type="match status" value="1"/>
</dbReference>
<evidence type="ECO:0000256" key="6">
    <source>
        <dbReference type="ARBA" id="ARBA00022801"/>
    </source>
</evidence>
<dbReference type="RefSeq" id="WP_155163574.1">
    <property type="nucleotide sequence ID" value="NZ_CAKVRS010000001.1"/>
</dbReference>
<dbReference type="Gene3D" id="3.60.140.10">
    <property type="entry name" value="CNF1/YfiH-like putative cysteine hydrolases"/>
    <property type="match status" value="1"/>
</dbReference>
<keyword evidence="14" id="KW-1185">Reference proteome</keyword>
<dbReference type="AlphaFoldDB" id="A0A7X3BV08"/>
<evidence type="ECO:0000256" key="11">
    <source>
        <dbReference type="RuleBase" id="RU361274"/>
    </source>
</evidence>
<evidence type="ECO:0000313" key="13">
    <source>
        <dbReference type="EMBL" id="MTU03222.1"/>
    </source>
</evidence>
<dbReference type="InterPro" id="IPR003730">
    <property type="entry name" value="Cu_polyphenol_OxRdtase"/>
</dbReference>
<dbReference type="InterPro" id="IPR011324">
    <property type="entry name" value="Cytotoxic_necrot_fac-like_cat"/>
</dbReference>
<evidence type="ECO:0000256" key="1">
    <source>
        <dbReference type="ARBA" id="ARBA00000553"/>
    </source>
</evidence>
<evidence type="ECO:0000256" key="7">
    <source>
        <dbReference type="ARBA" id="ARBA00022833"/>
    </source>
</evidence>
<evidence type="ECO:0000256" key="4">
    <source>
        <dbReference type="ARBA" id="ARBA00022679"/>
    </source>
</evidence>
<evidence type="ECO:0000256" key="8">
    <source>
        <dbReference type="ARBA" id="ARBA00047989"/>
    </source>
</evidence>
<comment type="function">
    <text evidence="2">Purine nucleoside enzyme that catalyzes the phosphorolysis of adenosine and inosine nucleosides, yielding D-ribose 1-phosphate and the respective free bases, adenine and hypoxanthine. Also catalyzes the phosphorolysis of S-methyl-5'-thioadenosine into adenine and S-methyl-5-thio-alpha-D-ribose 1-phosphate. Also has adenosine deaminase activity.</text>
</comment>
<proteinExistence type="inferred from homology"/>
<dbReference type="OrthoDB" id="4279at2"/>
<comment type="catalytic activity">
    <reaction evidence="8">
        <text>adenosine + H2O + H(+) = inosine + NH4(+)</text>
        <dbReference type="Rhea" id="RHEA:24408"/>
        <dbReference type="ChEBI" id="CHEBI:15377"/>
        <dbReference type="ChEBI" id="CHEBI:15378"/>
        <dbReference type="ChEBI" id="CHEBI:16335"/>
        <dbReference type="ChEBI" id="CHEBI:17596"/>
        <dbReference type="ChEBI" id="CHEBI:28938"/>
        <dbReference type="EC" id="3.5.4.4"/>
    </reaction>
    <physiologicalReaction direction="left-to-right" evidence="8">
        <dbReference type="Rhea" id="RHEA:24409"/>
    </physiologicalReaction>
</comment>
<accession>A0A7X3BV08</accession>
<reference evidence="14 15" key="1">
    <citation type="journal article" date="2019" name="Nat. Med.">
        <title>A library of human gut bacterial isolates paired with longitudinal multiomics data enables mechanistic microbiome research.</title>
        <authorList>
            <person name="Poyet M."/>
            <person name="Groussin M."/>
            <person name="Gibbons S.M."/>
            <person name="Avila-Pacheco J."/>
            <person name="Jiang X."/>
            <person name="Kearney S.M."/>
            <person name="Perrotta A.R."/>
            <person name="Berdy B."/>
            <person name="Zhao S."/>
            <person name="Lieberman T.D."/>
            <person name="Swanson P.K."/>
            <person name="Smith M."/>
            <person name="Roesemann S."/>
            <person name="Alexander J.E."/>
            <person name="Rich S.A."/>
            <person name="Livny J."/>
            <person name="Vlamakis H."/>
            <person name="Clish C."/>
            <person name="Bullock K."/>
            <person name="Deik A."/>
            <person name="Scott J."/>
            <person name="Pierce K.A."/>
            <person name="Xavier R.J."/>
            <person name="Alm E.J."/>
        </authorList>
    </citation>
    <scope>NUCLEOTIDE SEQUENCE [LARGE SCALE GENOMIC DNA]</scope>
    <source>
        <strain evidence="12 15">BIOML-A13</strain>
        <strain evidence="13 14">BIOML-A3</strain>
    </source>
</reference>
<keyword evidence="6" id="KW-0378">Hydrolase</keyword>
<dbReference type="Pfam" id="PF02578">
    <property type="entry name" value="Cu-oxidase_4"/>
    <property type="match status" value="1"/>
</dbReference>
<gene>
    <name evidence="12" type="primary">pgeF</name>
    <name evidence="12" type="ORF">GMD11_02245</name>
    <name evidence="13" type="ORF">GMD18_02240</name>
</gene>
<evidence type="ECO:0000256" key="3">
    <source>
        <dbReference type="ARBA" id="ARBA00007353"/>
    </source>
</evidence>
<evidence type="ECO:0000313" key="12">
    <source>
        <dbReference type="EMBL" id="MTT75091.1"/>
    </source>
</evidence>
<dbReference type="PANTHER" id="PTHR30616:SF2">
    <property type="entry name" value="PURINE NUCLEOSIDE PHOSPHORYLASE LACC1"/>
    <property type="match status" value="1"/>
</dbReference>
<dbReference type="EMBL" id="WNBM01000001">
    <property type="protein sequence ID" value="MTT75091.1"/>
    <property type="molecule type" value="Genomic_DNA"/>
</dbReference>
<protein>
    <recommendedName>
        <fullName evidence="11">Purine nucleoside phosphorylase</fullName>
    </recommendedName>
</protein>
<evidence type="ECO:0000256" key="10">
    <source>
        <dbReference type="ARBA" id="ARBA00049893"/>
    </source>
</evidence>
<dbReference type="GO" id="GO:0017061">
    <property type="term" value="F:S-methyl-5-thioadenosine phosphorylase activity"/>
    <property type="evidence" value="ECO:0007669"/>
    <property type="project" value="UniProtKB-EC"/>
</dbReference>
<keyword evidence="5" id="KW-0479">Metal-binding</keyword>
<evidence type="ECO:0000313" key="15">
    <source>
        <dbReference type="Proteomes" id="UP000484547"/>
    </source>
</evidence>
<dbReference type="Proteomes" id="UP000443070">
    <property type="component" value="Unassembled WGS sequence"/>
</dbReference>
<dbReference type="Proteomes" id="UP000484547">
    <property type="component" value="Unassembled WGS sequence"/>
</dbReference>
<organism evidence="12 15">
    <name type="scientific">Phascolarctobacterium faecium</name>
    <dbReference type="NCBI Taxonomy" id="33025"/>
    <lineage>
        <taxon>Bacteria</taxon>
        <taxon>Bacillati</taxon>
        <taxon>Bacillota</taxon>
        <taxon>Negativicutes</taxon>
        <taxon>Acidaminococcales</taxon>
        <taxon>Acidaminococcaceae</taxon>
        <taxon>Phascolarctobacterium</taxon>
    </lineage>
</organism>
<sequence length="266" mass="28675">MSFRLRNNGPIWLGEFTALTEAGFSNGCSCRLHGASSIVPDGFNLALHVGDEAELVNANRRQFAAALGVDAARFTTCAQVHGSKVVCVTEGLIGSGAVDFADTIADTDALITDLQNVPLLLFYADCVPVLLADTETGAVGLAHAGWRGSVEEIALKTVQMMCRHYGCNPEKMLAAIGPSIGSCCYEVDDKVLTAGAKYRECFTLKPNGKYHLDLWLMNRLQLEAAGLERGNIHCAATCTCDNRELFFSYRAELGKTGRMGVSICRR</sequence>
<keyword evidence="7" id="KW-0862">Zinc</keyword>
<dbReference type="GO" id="GO:0016787">
    <property type="term" value="F:hydrolase activity"/>
    <property type="evidence" value="ECO:0007669"/>
    <property type="project" value="UniProtKB-KW"/>
</dbReference>
<keyword evidence="4" id="KW-0808">Transferase</keyword>
<comment type="catalytic activity">
    <reaction evidence="10">
        <text>S-methyl-5'-thioadenosine + phosphate = 5-(methylsulfanyl)-alpha-D-ribose 1-phosphate + adenine</text>
        <dbReference type="Rhea" id="RHEA:11852"/>
        <dbReference type="ChEBI" id="CHEBI:16708"/>
        <dbReference type="ChEBI" id="CHEBI:17509"/>
        <dbReference type="ChEBI" id="CHEBI:43474"/>
        <dbReference type="ChEBI" id="CHEBI:58533"/>
        <dbReference type="EC" id="2.4.2.28"/>
    </reaction>
    <physiologicalReaction direction="left-to-right" evidence="10">
        <dbReference type="Rhea" id="RHEA:11853"/>
    </physiologicalReaction>
</comment>
<comment type="catalytic activity">
    <reaction evidence="1">
        <text>inosine + phosphate = alpha-D-ribose 1-phosphate + hypoxanthine</text>
        <dbReference type="Rhea" id="RHEA:27646"/>
        <dbReference type="ChEBI" id="CHEBI:17368"/>
        <dbReference type="ChEBI" id="CHEBI:17596"/>
        <dbReference type="ChEBI" id="CHEBI:43474"/>
        <dbReference type="ChEBI" id="CHEBI:57720"/>
        <dbReference type="EC" id="2.4.2.1"/>
    </reaction>
    <physiologicalReaction direction="left-to-right" evidence="1">
        <dbReference type="Rhea" id="RHEA:27647"/>
    </physiologicalReaction>
</comment>
<comment type="similarity">
    <text evidence="3 11">Belongs to the purine nucleoside phosphorylase YfiH/LACC1 family.</text>
</comment>
<comment type="catalytic activity">
    <reaction evidence="9">
        <text>adenosine + phosphate = alpha-D-ribose 1-phosphate + adenine</text>
        <dbReference type="Rhea" id="RHEA:27642"/>
        <dbReference type="ChEBI" id="CHEBI:16335"/>
        <dbReference type="ChEBI" id="CHEBI:16708"/>
        <dbReference type="ChEBI" id="CHEBI:43474"/>
        <dbReference type="ChEBI" id="CHEBI:57720"/>
        <dbReference type="EC" id="2.4.2.1"/>
    </reaction>
    <physiologicalReaction direction="left-to-right" evidence="9">
        <dbReference type="Rhea" id="RHEA:27643"/>
    </physiologicalReaction>
</comment>
<dbReference type="NCBIfam" id="TIGR00726">
    <property type="entry name" value="peptidoglycan editing factor PgeF"/>
    <property type="match status" value="1"/>
</dbReference>